<evidence type="ECO:0000256" key="4">
    <source>
        <dbReference type="ARBA" id="ARBA00031473"/>
    </source>
</evidence>
<gene>
    <name evidence="7" type="ORF">NDES1114_LOCUS11546</name>
</gene>
<dbReference type="InterPro" id="IPR043130">
    <property type="entry name" value="CDP-OH_PTrfase_TM_dom"/>
</dbReference>
<dbReference type="EMBL" id="HBGF01017564">
    <property type="protein sequence ID" value="CAD9109697.1"/>
    <property type="molecule type" value="Transcribed_RNA"/>
</dbReference>
<protein>
    <recommendedName>
        <fullName evidence="3">ethanolamine-phosphate cytidylyltransferase</fullName>
        <ecNumber evidence="3">2.7.7.14</ecNumber>
    </recommendedName>
    <alternativeName>
        <fullName evidence="4">CTP:phosphoethanolamine cytidylyltransferase</fullName>
    </alternativeName>
</protein>
<dbReference type="NCBIfam" id="TIGR00125">
    <property type="entry name" value="cyt_tran_rel"/>
    <property type="match status" value="1"/>
</dbReference>
<feature type="domain" description="Cytidyltransferase-like" evidence="6">
    <location>
        <begin position="344"/>
        <end position="469"/>
    </location>
</feature>
<dbReference type="PANTHER" id="PTHR45780">
    <property type="entry name" value="ETHANOLAMINE-PHOSPHATE CYTIDYLYLTRANSFERASE"/>
    <property type="match status" value="1"/>
</dbReference>
<dbReference type="UniPathway" id="UPA00558">
    <property type="reaction ID" value="UER00742"/>
</dbReference>
<comment type="pathway">
    <text evidence="1">Lipid metabolism.</text>
</comment>
<evidence type="ECO:0000256" key="3">
    <source>
        <dbReference type="ARBA" id="ARBA00024221"/>
    </source>
</evidence>
<feature type="transmembrane region" description="Helical" evidence="5">
    <location>
        <begin position="186"/>
        <end position="206"/>
    </location>
</feature>
<dbReference type="EC" id="2.7.7.14" evidence="3"/>
<feature type="transmembrane region" description="Helical" evidence="5">
    <location>
        <begin position="269"/>
        <end position="287"/>
    </location>
</feature>
<feature type="transmembrane region" description="Helical" evidence="5">
    <location>
        <begin position="299"/>
        <end position="326"/>
    </location>
</feature>
<dbReference type="GO" id="GO:0005737">
    <property type="term" value="C:cytoplasm"/>
    <property type="evidence" value="ECO:0007669"/>
    <property type="project" value="TreeGrafter"/>
</dbReference>
<organism evidence="7">
    <name type="scientific">Neobodo designis</name>
    <name type="common">Flagellated protozoan</name>
    <name type="synonym">Bodo designis</name>
    <dbReference type="NCBI Taxonomy" id="312471"/>
    <lineage>
        <taxon>Eukaryota</taxon>
        <taxon>Discoba</taxon>
        <taxon>Euglenozoa</taxon>
        <taxon>Kinetoplastea</taxon>
        <taxon>Metakinetoplastina</taxon>
        <taxon>Neobodonida</taxon>
        <taxon>Neobodo</taxon>
    </lineage>
</organism>
<evidence type="ECO:0000259" key="6">
    <source>
        <dbReference type="Pfam" id="PF01467"/>
    </source>
</evidence>
<reference evidence="7" key="1">
    <citation type="submission" date="2021-01" db="EMBL/GenBank/DDBJ databases">
        <authorList>
            <person name="Corre E."/>
            <person name="Pelletier E."/>
            <person name="Niang G."/>
            <person name="Scheremetjew M."/>
            <person name="Finn R."/>
            <person name="Kale V."/>
            <person name="Holt S."/>
            <person name="Cochrane G."/>
            <person name="Meng A."/>
            <person name="Brown T."/>
            <person name="Cohen L."/>
        </authorList>
    </citation>
    <scope>NUCLEOTIDE SEQUENCE</scope>
    <source>
        <strain evidence="7">CCAP 1951/1</strain>
    </source>
</reference>
<dbReference type="SUPFAM" id="SSF52374">
    <property type="entry name" value="Nucleotidylyl transferase"/>
    <property type="match status" value="1"/>
</dbReference>
<proteinExistence type="predicted"/>
<dbReference type="Gene3D" id="1.20.120.1760">
    <property type="match status" value="1"/>
</dbReference>
<dbReference type="GO" id="GO:0006646">
    <property type="term" value="P:phosphatidylethanolamine biosynthetic process"/>
    <property type="evidence" value="ECO:0007669"/>
    <property type="project" value="UniProtKB-UniPathway"/>
</dbReference>
<dbReference type="InterPro" id="IPR004821">
    <property type="entry name" value="Cyt_trans-like"/>
</dbReference>
<feature type="transmembrane region" description="Helical" evidence="5">
    <location>
        <begin position="218"/>
        <end position="237"/>
    </location>
</feature>
<keyword evidence="5" id="KW-0472">Membrane</keyword>
<dbReference type="InterPro" id="IPR014729">
    <property type="entry name" value="Rossmann-like_a/b/a_fold"/>
</dbReference>
<comment type="pathway">
    <text evidence="2">Phospholipid metabolism; phosphatidylethanolamine biosynthesis; phosphatidylethanolamine from ethanolamine: step 2/3.</text>
</comment>
<dbReference type="InterPro" id="IPR044608">
    <property type="entry name" value="Ect1/PCYT2"/>
</dbReference>
<dbReference type="Gene3D" id="3.40.50.620">
    <property type="entry name" value="HUPs"/>
    <property type="match status" value="1"/>
</dbReference>
<evidence type="ECO:0000256" key="5">
    <source>
        <dbReference type="SAM" id="Phobius"/>
    </source>
</evidence>
<dbReference type="GO" id="GO:0004306">
    <property type="term" value="F:ethanolamine-phosphate cytidylyltransferase activity"/>
    <property type="evidence" value="ECO:0007669"/>
    <property type="project" value="UniProtKB-EC"/>
</dbReference>
<dbReference type="Pfam" id="PF01467">
    <property type="entry name" value="CTP_transf_like"/>
    <property type="match status" value="1"/>
</dbReference>
<sequence>MTQPPMPSVSLIEHSFFFTHHERERIANLSVKSYPSILARLLRPMWWGVSKLIPETVAPNAIGLLGVVLSMQALQVVTQYYHDPAHARVAAVVAALLLLGSSWCSALDGVHAERCRTGTFLGSIFSEICHSMKHVFFSLSVLHVLGIEDLEVQWYTVMALQFARLAHTFVKYGPKTKPDAASLSRLFSSTELAVLQIAILAFPHYVPVDTIVQNITNYAWIAYWAMVVLCLVSAPLMRSEGTSLVPLGIVLLSRVLPSFILPLNELTQLSVIADATTVATLTIEVVLSSFAHRTIHSCISVVALLGCFNSILSIAGCVLYLGGVLLDLSVATKTPLFVPIRNVYIDGVYDLCHIGHKRLMEYALKHGNRLIVGVLSDEACVEYKRKPIMTTEERCTEVRSCRWVSQVISGAPDKGLTKEFLKKHNIHVVVYGEEYDTPTDHYYRAAREMGIGVTAPRTPGMSTSEIIRRIANADQEALSAKDKANPNKKQLGV</sequence>
<accession>A0A7S1PYR6</accession>
<keyword evidence="5" id="KW-1133">Transmembrane helix</keyword>
<dbReference type="AlphaFoldDB" id="A0A7S1PYR6"/>
<evidence type="ECO:0000256" key="1">
    <source>
        <dbReference type="ARBA" id="ARBA00005189"/>
    </source>
</evidence>
<evidence type="ECO:0000256" key="2">
    <source>
        <dbReference type="ARBA" id="ARBA00024191"/>
    </source>
</evidence>
<dbReference type="PANTHER" id="PTHR45780:SF1">
    <property type="entry name" value="ETHANOLAMINE-PHOSPHATE CYTIDYLYLTRANSFERASE"/>
    <property type="match status" value="1"/>
</dbReference>
<keyword evidence="5" id="KW-0812">Transmembrane</keyword>
<name>A0A7S1PYR6_NEODS</name>
<evidence type="ECO:0000313" key="7">
    <source>
        <dbReference type="EMBL" id="CAD9109697.1"/>
    </source>
</evidence>